<dbReference type="PANTHER" id="PTHR35532:SF5">
    <property type="entry name" value="CARBOHYDRATE-BINDING DOMAIN-CONTAINING PROTEIN"/>
    <property type="match status" value="1"/>
</dbReference>
<evidence type="ECO:0000313" key="2">
    <source>
        <dbReference type="Proteomes" id="UP000829517"/>
    </source>
</evidence>
<organism evidence="1 2">
    <name type="scientific">Joostella atrarenae</name>
    <dbReference type="NCBI Taxonomy" id="679257"/>
    <lineage>
        <taxon>Bacteria</taxon>
        <taxon>Pseudomonadati</taxon>
        <taxon>Bacteroidota</taxon>
        <taxon>Flavobacteriia</taxon>
        <taxon>Flavobacteriales</taxon>
        <taxon>Flavobacteriaceae</taxon>
        <taxon>Joostella</taxon>
    </lineage>
</organism>
<dbReference type="PANTHER" id="PTHR35532">
    <property type="entry name" value="SIMILAR TO POLYHYDROXYALKANOATE DEPOLYMERASE"/>
    <property type="match status" value="1"/>
</dbReference>
<comment type="caution">
    <text evidence="1">The sequence shown here is derived from an EMBL/GenBank/DDBJ whole genome shotgun (WGS) entry which is preliminary data.</text>
</comment>
<dbReference type="PROSITE" id="PS51257">
    <property type="entry name" value="PROKAR_LIPOPROTEIN"/>
    <property type="match status" value="1"/>
</dbReference>
<proteinExistence type="predicted"/>
<dbReference type="EMBL" id="JAETXX010000016">
    <property type="protein sequence ID" value="MCF8716351.1"/>
    <property type="molecule type" value="Genomic_DNA"/>
</dbReference>
<protein>
    <recommendedName>
        <fullName evidence="3">Peptide-N(4)-(N-acetyl-beta-glucosaminyl)asparagine amidase</fullName>
    </recommendedName>
</protein>
<evidence type="ECO:0000313" key="1">
    <source>
        <dbReference type="EMBL" id="MCF8716351.1"/>
    </source>
</evidence>
<dbReference type="RefSeq" id="WP_236960693.1">
    <property type="nucleotide sequence ID" value="NZ_JAETXX010000016.1"/>
</dbReference>
<dbReference type="Gene3D" id="2.60.120.260">
    <property type="entry name" value="Galactose-binding domain-like"/>
    <property type="match status" value="2"/>
</dbReference>
<accession>A0ABS9J7E0</accession>
<sequence>MSKIIYLIILFYFFSSCQENRKIIIRERVLEEFQGDKLKSEGGLLILQNSINRLHYQGASYQNYLDLISLYHDNPEKLNKKLNFLNSSAELHLQEDLSELKEEFFINDINRAFATYNRIGWKEDVTENDFINNVLPFKVNNGALENWRDSVQKDYGRSVYKYYNVTQAAEYLIKETTRRFSGFEIKPTSSFPDLPYSYLKKLPYGSCKELSDYITFVLRAYSIPCFQDFTPNYTNIHAGHFWNAIHDQNGKTIPFVVPLEVDTLGRFKSEYYKLGKVYRRTFNKNLNSHAAIFGRKHYLPEFLNNEFITDVTDEYIKTADISIPILERVNIEKNVYLSVFNNKEWTPIAWGFNIEQGSKATFKKVGRNSVYIPTSISEDGINFLNYPFILDYHGEVEIKQPNKDSLITLKVLRKYPLVERIKGFINRMNGGYFQASNNLDFEGAFNMYKIEDLNEEYYNEVDFTLDKKYRYIRFLSPKGSYCNVSELEFFEDGKQLNGKIIGTEGVFYKFPNRTKDKVFDGNVLTFYHAPEEDNSWVGLDFMSPRRIDKIRFLPRVAYNIIVPGNRYEVFYWDNKWVSLGAQIAISNVLNYEDVPSNAIYLIKNLSGGKDERIFTYEDDIQVWW</sequence>
<name>A0ABS9J7E0_9FLAO</name>
<reference evidence="1 2" key="1">
    <citation type="submission" date="2021-01" db="EMBL/GenBank/DDBJ databases">
        <title>Genome sequencing of Joostella atrarenae M1-2 (= KCTC 23194).</title>
        <authorList>
            <person name="Zakaria M.R."/>
            <person name="Lam M.Q."/>
            <person name="Chong C.S."/>
        </authorList>
    </citation>
    <scope>NUCLEOTIDE SEQUENCE [LARGE SCALE GENOMIC DNA]</scope>
    <source>
        <strain evidence="1 2">M1-2</strain>
    </source>
</reference>
<gene>
    <name evidence="1" type="ORF">JM658_16090</name>
</gene>
<keyword evidence="2" id="KW-1185">Reference proteome</keyword>
<evidence type="ECO:0008006" key="3">
    <source>
        <dbReference type="Google" id="ProtNLM"/>
    </source>
</evidence>
<dbReference type="Proteomes" id="UP000829517">
    <property type="component" value="Unassembled WGS sequence"/>
</dbReference>